<evidence type="ECO:0000313" key="1">
    <source>
        <dbReference type="EMBL" id="EAY19954.1"/>
    </source>
</evidence>
<reference evidence="1" key="1">
    <citation type="submission" date="2006-10" db="EMBL/GenBank/DDBJ databases">
        <authorList>
            <person name="Amadeo P."/>
            <person name="Zhao Q."/>
            <person name="Wortman J."/>
            <person name="Fraser-Liggett C."/>
            <person name="Carlton J."/>
        </authorList>
    </citation>
    <scope>NUCLEOTIDE SEQUENCE</scope>
    <source>
        <strain evidence="1">G3</strain>
    </source>
</reference>
<dbReference type="RefSeq" id="XP_001580940.1">
    <property type="nucleotide sequence ID" value="XM_001580890.1"/>
</dbReference>
<reference evidence="1" key="2">
    <citation type="journal article" date="2007" name="Science">
        <title>Draft genome sequence of the sexually transmitted pathogen Trichomonas vaginalis.</title>
        <authorList>
            <person name="Carlton J.M."/>
            <person name="Hirt R.P."/>
            <person name="Silva J.C."/>
            <person name="Delcher A.L."/>
            <person name="Schatz M."/>
            <person name="Zhao Q."/>
            <person name="Wortman J.R."/>
            <person name="Bidwell S.L."/>
            <person name="Alsmark U.C.M."/>
            <person name="Besteiro S."/>
            <person name="Sicheritz-Ponten T."/>
            <person name="Noel C.J."/>
            <person name="Dacks J.B."/>
            <person name="Foster P.G."/>
            <person name="Simillion C."/>
            <person name="Van de Peer Y."/>
            <person name="Miranda-Saavedra D."/>
            <person name="Barton G.J."/>
            <person name="Westrop G.D."/>
            <person name="Mueller S."/>
            <person name="Dessi D."/>
            <person name="Fiori P.L."/>
            <person name="Ren Q."/>
            <person name="Paulsen I."/>
            <person name="Zhang H."/>
            <person name="Bastida-Corcuera F.D."/>
            <person name="Simoes-Barbosa A."/>
            <person name="Brown M.T."/>
            <person name="Hayes R.D."/>
            <person name="Mukherjee M."/>
            <person name="Okumura C.Y."/>
            <person name="Schneider R."/>
            <person name="Smith A.J."/>
            <person name="Vanacova S."/>
            <person name="Villalvazo M."/>
            <person name="Haas B.J."/>
            <person name="Pertea M."/>
            <person name="Feldblyum T.V."/>
            <person name="Utterback T.R."/>
            <person name="Shu C.L."/>
            <person name="Osoegawa K."/>
            <person name="de Jong P.J."/>
            <person name="Hrdy I."/>
            <person name="Horvathova L."/>
            <person name="Zubacova Z."/>
            <person name="Dolezal P."/>
            <person name="Malik S.B."/>
            <person name="Logsdon J.M. Jr."/>
            <person name="Henze K."/>
            <person name="Gupta A."/>
            <person name="Wang C.C."/>
            <person name="Dunne R.L."/>
            <person name="Upcroft J.A."/>
            <person name="Upcroft P."/>
            <person name="White O."/>
            <person name="Salzberg S.L."/>
            <person name="Tang P."/>
            <person name="Chiu C.-H."/>
            <person name="Lee Y.-S."/>
            <person name="Embley T.M."/>
            <person name="Coombs G.H."/>
            <person name="Mottram J.C."/>
            <person name="Tachezy J."/>
            <person name="Fraser-Liggett C.M."/>
            <person name="Johnson P.J."/>
        </authorList>
    </citation>
    <scope>NUCLEOTIDE SEQUENCE [LARGE SCALE GENOMIC DNA]</scope>
    <source>
        <strain evidence="1">G3</strain>
    </source>
</reference>
<dbReference type="KEGG" id="tva:5465485"/>
<dbReference type="VEuPathDB" id="TrichDB:TVAG_402080"/>
<dbReference type="EMBL" id="DS113202">
    <property type="protein sequence ID" value="EAY19954.1"/>
    <property type="molecule type" value="Genomic_DNA"/>
</dbReference>
<keyword evidence="2" id="KW-1185">Reference proteome</keyword>
<gene>
    <name evidence="1" type="ORF">TVAG_402080</name>
</gene>
<protein>
    <submittedName>
        <fullName evidence="1">Uncharacterized protein</fullName>
    </submittedName>
</protein>
<dbReference type="InterPro" id="IPR016024">
    <property type="entry name" value="ARM-type_fold"/>
</dbReference>
<dbReference type="InParanoid" id="A2DHW5"/>
<dbReference type="VEuPathDB" id="TrichDB:TVAGG3_0271590"/>
<evidence type="ECO:0000313" key="2">
    <source>
        <dbReference type="Proteomes" id="UP000001542"/>
    </source>
</evidence>
<organism evidence="1 2">
    <name type="scientific">Trichomonas vaginalis (strain ATCC PRA-98 / G3)</name>
    <dbReference type="NCBI Taxonomy" id="412133"/>
    <lineage>
        <taxon>Eukaryota</taxon>
        <taxon>Metamonada</taxon>
        <taxon>Parabasalia</taxon>
        <taxon>Trichomonadida</taxon>
        <taxon>Trichomonadidae</taxon>
        <taxon>Trichomonas</taxon>
    </lineage>
</organism>
<sequence>MSILEHDPSLRFLVDAYVNQRNPPKEKLVAELGKLRMGFSYNWLEKFRDSNINQSLAVVLNAIFRYADHSEPTVRIGAYNALGGLLMCVTPFISHEFTESFNKAVAPLPISPKVSIAIINTFVYLTRFISPVRINDFVSKVQVSTHFNVDMTENLKYLPQIIPLMTNLPLEFHQNILRSLVFKCGRNPNAAFVSCVVSLIDCKNQLLSLLEQFIQENNLSICAIWLGPQILSNRKNYDALSEKGKHLFIDAALEELSRESATNLSVFESSCMICSLHLNYIKGTPEYDSFYEKIRQFTQKQYSSVYKVRLFLLPTPLEELKDDAKDNDQIKAAKLQAIASYFEANENCDADVIAEMLLKYKNSENDLYCVLIESFARCIKGMLRRCKKRLHLQLLELILRTKNKNWVHDEAVTKVIDEIEPNLIPRYVDLVVDRLIEFSLSSNERLCKSAIKSFVRFSSYSNIDMILNRLMWSDWIDDLVCEKRFKLLSKLAKYFKTPQFSYFVQIAYEVLEQYDDTRVTPNAFLFLSRVPEKIIPDRVREYTFRYIVKYWQQYTQSSVDSSLKKYVDKSIDTPFLDSIDTDIVSNPVLSHKKALRHIRNAFLFMCSLSTDQIRDINSLFMISLKLIPVFDIIALEEAILMYNANPNNFNLFWDMNQYLLMTTSDDTVAASCLSLIIRTGKPIPENIQQIARAFLDDDVIENTDLFFFSFVIMDMIDHEFAMASVDKLLKRITKTSQISLLYRLLHVSGQSILPKISDDKALAFIEYSNEQNGRYDEKIENYLKENTITEWLINDVPINRNLTVFLQRKSEVKWHLTKSDTFTSLHWEYIFSHRDNFDLENLIEYIKENRRKFNTFDICDLIDEKPKEKTFNLTKIENTKLSTVSPILGLNVFVKEISLLRSFYENRNSQVDSSLFMKSFEYFELNFDIKGMKTLLDFAKRVKQPLDLSIIQKHMIVLTDRIFGNFIQCFAGNGFVNNLSSEIKEKIERKLGQKIDKNLILYYTKNKNIAAFVDADPVYFLDFFKDEPDFKVKQIPPLLSFLSNPLFPIDFIFDFCLRMFVIFPDMTSSKKKSAFTRFLLMCCEAVKTEKTAQQKFFIFIKQNLPNLIQVCSDSCYLDIFRILKYLIPFLDSNNLPSYFTNAISLPYNSILLPLFIELLFTVSLKNMTTFNLTQSYIENCFNYSNNRASTIAAIMRSLSLLTDVTFPNNNMTLSLKVFPILFNYFGLIELNFLLSQNFSDLVYSLLTNSNSNLVPTNFCDKIKVKFLSDKRKACICYCLEFLVHLGIRDIDLIKYLFSLPFDNEYLMNSIEESYGLTLQITTDENSIRSIKNMFISLASERFVSYPNARLGRFLLSVLQSAKHLDVPQFLFNNLSKKSRDFVTLFSVLGVFLNQQKFSTEECAKCVDIEAFKLQSRSQSMMLICSGSKENHGLAFEIAASETEDVSMITQEYEKFLHPQ</sequence>
<proteinExistence type="predicted"/>
<name>A2DHW5_TRIV3</name>
<accession>A2DHW5</accession>
<dbReference type="SUPFAM" id="SSF48371">
    <property type="entry name" value="ARM repeat"/>
    <property type="match status" value="1"/>
</dbReference>
<dbReference type="Proteomes" id="UP000001542">
    <property type="component" value="Unassembled WGS sequence"/>
</dbReference>